<evidence type="ECO:0000256" key="2">
    <source>
        <dbReference type="ARBA" id="ARBA00022729"/>
    </source>
</evidence>
<sequence length="250" mass="29300">MRAFLLCFSFVMSSCSWAAEEIRIGVYDFPPYVFMSDKVSGITIEMIAKMNQLQNDYEFVAVPTTSRRRYSDFKKNKFDVLMFESKKWGWEGYPVVASKPFVSGGELYVTKADKQKTQAYFNHFEQKVMVGVLGYHYQFANFSADLDYLDKHFNIIQTDSQKRSIELILNNRGDIAVLSKAYLNYHFSNSPEDKAKLLISDKFDQIYRHTILIRQPSKITIEYVNNLLEQMKRKASLDFLWQQYGLEVIH</sequence>
<dbReference type="Pfam" id="PF00497">
    <property type="entry name" value="SBP_bac_3"/>
    <property type="match status" value="1"/>
</dbReference>
<dbReference type="SUPFAM" id="SSF53850">
    <property type="entry name" value="Periplasmic binding protein-like II"/>
    <property type="match status" value="1"/>
</dbReference>
<dbReference type="Proteomes" id="UP000290244">
    <property type="component" value="Chromosome"/>
</dbReference>
<accession>A0A4P6P6E2</accession>
<feature type="domain" description="Solute-binding protein family 3/N-terminal" evidence="4">
    <location>
        <begin position="21"/>
        <end position="248"/>
    </location>
</feature>
<dbReference type="SMART" id="SM00062">
    <property type="entry name" value="PBPb"/>
    <property type="match status" value="1"/>
</dbReference>
<evidence type="ECO:0000259" key="4">
    <source>
        <dbReference type="SMART" id="SM00062"/>
    </source>
</evidence>
<dbReference type="Gene3D" id="3.40.190.10">
    <property type="entry name" value="Periplasmic binding protein-like II"/>
    <property type="match status" value="2"/>
</dbReference>
<dbReference type="InterPro" id="IPR001638">
    <property type="entry name" value="Solute-binding_3/MltF_N"/>
</dbReference>
<dbReference type="EMBL" id="CP034759">
    <property type="protein sequence ID" value="QBG37286.1"/>
    <property type="molecule type" value="Genomic_DNA"/>
</dbReference>
<name>A0A4P6P6E2_9GAMM</name>
<feature type="chain" id="PRO_5020931614" evidence="3">
    <location>
        <begin position="19"/>
        <end position="250"/>
    </location>
</feature>
<dbReference type="OrthoDB" id="8747607at2"/>
<keyword evidence="2 3" id="KW-0732">Signal</keyword>
<dbReference type="PANTHER" id="PTHR35936:SF25">
    <property type="entry name" value="ABC TRANSPORTER SUBSTRATE-BINDING PROTEIN"/>
    <property type="match status" value="1"/>
</dbReference>
<protein>
    <submittedName>
        <fullName evidence="5">Transporter substrate-binding domain-containing protein</fullName>
    </submittedName>
</protein>
<comment type="similarity">
    <text evidence="1">Belongs to the bacterial solute-binding protein 3 family.</text>
</comment>
<evidence type="ECO:0000256" key="3">
    <source>
        <dbReference type="SAM" id="SignalP"/>
    </source>
</evidence>
<dbReference type="KEGG" id="lsd:EMK97_16855"/>
<organism evidence="5 6">
    <name type="scientific">Litorilituus sediminis</name>
    <dbReference type="NCBI Taxonomy" id="718192"/>
    <lineage>
        <taxon>Bacteria</taxon>
        <taxon>Pseudomonadati</taxon>
        <taxon>Pseudomonadota</taxon>
        <taxon>Gammaproteobacteria</taxon>
        <taxon>Alteromonadales</taxon>
        <taxon>Colwelliaceae</taxon>
        <taxon>Litorilituus</taxon>
    </lineage>
</organism>
<keyword evidence="6" id="KW-1185">Reference proteome</keyword>
<reference evidence="5 6" key="1">
    <citation type="submission" date="2018-12" db="EMBL/GenBank/DDBJ databases">
        <title>Complete genome of Litorilituus sediminis.</title>
        <authorList>
            <person name="Liu A."/>
            <person name="Rong J."/>
        </authorList>
    </citation>
    <scope>NUCLEOTIDE SEQUENCE [LARGE SCALE GENOMIC DNA]</scope>
    <source>
        <strain evidence="5 6">JCM 17549</strain>
    </source>
</reference>
<proteinExistence type="inferred from homology"/>
<dbReference type="PROSITE" id="PS51257">
    <property type="entry name" value="PROKAR_LIPOPROTEIN"/>
    <property type="match status" value="1"/>
</dbReference>
<gene>
    <name evidence="5" type="ORF">EMK97_16855</name>
</gene>
<evidence type="ECO:0000313" key="6">
    <source>
        <dbReference type="Proteomes" id="UP000290244"/>
    </source>
</evidence>
<feature type="signal peptide" evidence="3">
    <location>
        <begin position="1"/>
        <end position="18"/>
    </location>
</feature>
<evidence type="ECO:0000256" key="1">
    <source>
        <dbReference type="ARBA" id="ARBA00010333"/>
    </source>
</evidence>
<dbReference type="PANTHER" id="PTHR35936">
    <property type="entry name" value="MEMBRANE-BOUND LYTIC MUREIN TRANSGLYCOSYLASE F"/>
    <property type="match status" value="1"/>
</dbReference>
<dbReference type="AlphaFoldDB" id="A0A4P6P6E2"/>
<evidence type="ECO:0000313" key="5">
    <source>
        <dbReference type="EMBL" id="QBG37286.1"/>
    </source>
</evidence>